<organism evidence="1 2">
    <name type="scientific">Pelagibacterium nitratireducens</name>
    <dbReference type="NCBI Taxonomy" id="1046114"/>
    <lineage>
        <taxon>Bacteria</taxon>
        <taxon>Pseudomonadati</taxon>
        <taxon>Pseudomonadota</taxon>
        <taxon>Alphaproteobacteria</taxon>
        <taxon>Hyphomicrobiales</taxon>
        <taxon>Devosiaceae</taxon>
        <taxon>Pelagibacterium</taxon>
    </lineage>
</organism>
<dbReference type="Proteomes" id="UP001369958">
    <property type="component" value="Chromosome"/>
</dbReference>
<dbReference type="EMBL" id="CP146275">
    <property type="protein sequence ID" value="WWT32532.1"/>
    <property type="molecule type" value="Genomic_DNA"/>
</dbReference>
<accession>A0ABZ2HY73</accession>
<keyword evidence="2" id="KW-1185">Reference proteome</keyword>
<dbReference type="InterPro" id="IPR018727">
    <property type="entry name" value="DUF2267"/>
</dbReference>
<proteinExistence type="predicted"/>
<name>A0ABZ2HY73_9HYPH</name>
<gene>
    <name evidence="1" type="ORF">V6617_16215</name>
</gene>
<evidence type="ECO:0000313" key="1">
    <source>
        <dbReference type="EMBL" id="WWT32532.1"/>
    </source>
</evidence>
<dbReference type="Gene3D" id="1.10.490.110">
    <property type="entry name" value="Uncharacterized conserved protein DUF2267"/>
    <property type="match status" value="1"/>
</dbReference>
<protein>
    <submittedName>
        <fullName evidence="1">DUF2267 domain-containing protein</fullName>
    </submittedName>
</protein>
<sequence length="144" mass="16547">MTRPMIYQHATDDFEAYLLDARDRLDTPSRNVAYTATDGVFRAFRARLDTQQALDFANTLPAVLRAIFVQDWVVTPPQPWGSRAEWTREAKSLRQHHNFSPDTVVADVAWAVRRHVEEGAFDAALARLPHQARDFWDPTPTLRT</sequence>
<dbReference type="Pfam" id="PF10025">
    <property type="entry name" value="DUF2267"/>
    <property type="match status" value="1"/>
</dbReference>
<evidence type="ECO:0000313" key="2">
    <source>
        <dbReference type="Proteomes" id="UP001369958"/>
    </source>
</evidence>
<dbReference type="InterPro" id="IPR038282">
    <property type="entry name" value="DUF2267_sf"/>
</dbReference>
<reference evidence="1 2" key="1">
    <citation type="submission" date="2024-02" db="EMBL/GenBank/DDBJ databases">
        <title>Complete genome sequence of Pelagibacterium nitratireducens ZH15.</title>
        <authorList>
            <person name="Zhao L.H."/>
        </authorList>
    </citation>
    <scope>NUCLEOTIDE SEQUENCE [LARGE SCALE GENOMIC DNA]</scope>
    <source>
        <strain evidence="1 2">ZH15</strain>
    </source>
</reference>
<dbReference type="RefSeq" id="WP_338607957.1">
    <property type="nucleotide sequence ID" value="NZ_CP146275.1"/>
</dbReference>